<comment type="function">
    <text evidence="1">Thiol-specific peroxidase that catalyzes the reduction of hydrogen peroxide and organic hydroperoxides to water and alcohols, respectively. Plays a role in cell protection against oxidative stress by detoxifying peroxides and as sensor of hydrogen peroxide-mediated signaling events.</text>
</comment>
<dbReference type="InterPro" id="IPR013766">
    <property type="entry name" value="Thioredoxin_domain"/>
</dbReference>
<evidence type="ECO:0000259" key="14">
    <source>
        <dbReference type="PROSITE" id="PS51352"/>
    </source>
</evidence>
<dbReference type="GO" id="GO:0034599">
    <property type="term" value="P:cellular response to oxidative stress"/>
    <property type="evidence" value="ECO:0007669"/>
    <property type="project" value="TreeGrafter"/>
</dbReference>
<evidence type="ECO:0000313" key="15">
    <source>
        <dbReference type="EMBL" id="ANX05270.1"/>
    </source>
</evidence>
<evidence type="ECO:0000256" key="10">
    <source>
        <dbReference type="ARBA" id="ARBA00038489"/>
    </source>
</evidence>
<evidence type="ECO:0000256" key="2">
    <source>
        <dbReference type="ARBA" id="ARBA00011245"/>
    </source>
</evidence>
<keyword evidence="4" id="KW-0575">Peroxidase</keyword>
<protein>
    <recommendedName>
        <fullName evidence="3">thioredoxin-dependent peroxiredoxin</fullName>
        <ecNumber evidence="3">1.11.1.24</ecNumber>
    </recommendedName>
    <alternativeName>
        <fullName evidence="9">Thioredoxin peroxidase</fullName>
    </alternativeName>
    <alternativeName>
        <fullName evidence="11">Thioredoxin-dependent peroxiredoxin Bcp</fullName>
    </alternativeName>
</protein>
<dbReference type="Gene3D" id="3.40.30.10">
    <property type="entry name" value="Glutaredoxin"/>
    <property type="match status" value="1"/>
</dbReference>
<comment type="similarity">
    <text evidence="10">Belongs to the peroxiredoxin family. BCP/PrxQ subfamily.</text>
</comment>
<evidence type="ECO:0000256" key="9">
    <source>
        <dbReference type="ARBA" id="ARBA00032824"/>
    </source>
</evidence>
<dbReference type="GO" id="GO:0005737">
    <property type="term" value="C:cytoplasm"/>
    <property type="evidence" value="ECO:0007669"/>
    <property type="project" value="TreeGrafter"/>
</dbReference>
<dbReference type="Proteomes" id="UP000092952">
    <property type="component" value="Chromosome"/>
</dbReference>
<evidence type="ECO:0000313" key="16">
    <source>
        <dbReference type="Proteomes" id="UP000092952"/>
    </source>
</evidence>
<dbReference type="FunCoup" id="A0A1B1YWQ9">
    <property type="interactions" value="571"/>
</dbReference>
<dbReference type="PIRSF" id="PIRSF000239">
    <property type="entry name" value="AHPC"/>
    <property type="match status" value="1"/>
</dbReference>
<evidence type="ECO:0000256" key="6">
    <source>
        <dbReference type="ARBA" id="ARBA00023002"/>
    </source>
</evidence>
<evidence type="ECO:0000256" key="8">
    <source>
        <dbReference type="ARBA" id="ARBA00023284"/>
    </source>
</evidence>
<keyword evidence="5" id="KW-0049">Antioxidant</keyword>
<keyword evidence="6" id="KW-0560">Oxidoreductase</keyword>
<dbReference type="KEGG" id="gbi:PG2T_14495"/>
<feature type="domain" description="Thioredoxin" evidence="14">
    <location>
        <begin position="4"/>
        <end position="155"/>
    </location>
</feature>
<accession>A0A1B1YWQ9</accession>
<evidence type="ECO:0000256" key="1">
    <source>
        <dbReference type="ARBA" id="ARBA00003330"/>
    </source>
</evidence>
<evidence type="ECO:0000256" key="5">
    <source>
        <dbReference type="ARBA" id="ARBA00022862"/>
    </source>
</evidence>
<evidence type="ECO:0000256" key="3">
    <source>
        <dbReference type="ARBA" id="ARBA00013017"/>
    </source>
</evidence>
<dbReference type="SUPFAM" id="SSF52833">
    <property type="entry name" value="Thioredoxin-like"/>
    <property type="match status" value="1"/>
</dbReference>
<dbReference type="AlphaFoldDB" id="A0A1B1YWQ9"/>
<comment type="subunit">
    <text evidence="2">Monomer.</text>
</comment>
<dbReference type="Pfam" id="PF00578">
    <property type="entry name" value="AhpC-TSA"/>
    <property type="match status" value="1"/>
</dbReference>
<dbReference type="PROSITE" id="PS51352">
    <property type="entry name" value="THIOREDOXIN_2"/>
    <property type="match status" value="1"/>
</dbReference>
<dbReference type="InParanoid" id="A0A1B1YWQ9"/>
<dbReference type="FunFam" id="3.40.30.10:FF:000007">
    <property type="entry name" value="Thioredoxin-dependent thiol peroxidase"/>
    <property type="match status" value="1"/>
</dbReference>
<gene>
    <name evidence="15" type="ORF">PG2T_14495</name>
</gene>
<keyword evidence="8" id="KW-0676">Redox-active center</keyword>
<dbReference type="RefSeq" id="WP_068807079.1">
    <property type="nucleotide sequence ID" value="NZ_CP014671.1"/>
</dbReference>
<dbReference type="InterPro" id="IPR000866">
    <property type="entry name" value="AhpC/TSA"/>
</dbReference>
<dbReference type="STRING" id="1810504.PG2T_14495"/>
<dbReference type="InterPro" id="IPR024706">
    <property type="entry name" value="Peroxiredoxin_AhpC-typ"/>
</dbReference>
<comment type="catalytic activity">
    <reaction evidence="12">
        <text>a hydroperoxide + [thioredoxin]-dithiol = an alcohol + [thioredoxin]-disulfide + H2O</text>
        <dbReference type="Rhea" id="RHEA:62620"/>
        <dbReference type="Rhea" id="RHEA-COMP:10698"/>
        <dbReference type="Rhea" id="RHEA-COMP:10700"/>
        <dbReference type="ChEBI" id="CHEBI:15377"/>
        <dbReference type="ChEBI" id="CHEBI:29950"/>
        <dbReference type="ChEBI" id="CHEBI:30879"/>
        <dbReference type="ChEBI" id="CHEBI:35924"/>
        <dbReference type="ChEBI" id="CHEBI:50058"/>
        <dbReference type="EC" id="1.11.1.24"/>
    </reaction>
</comment>
<evidence type="ECO:0000256" key="12">
    <source>
        <dbReference type="ARBA" id="ARBA00049091"/>
    </source>
</evidence>
<dbReference type="EMBL" id="CP014671">
    <property type="protein sequence ID" value="ANX05270.1"/>
    <property type="molecule type" value="Genomic_DNA"/>
</dbReference>
<feature type="active site" description="Cysteine sulfenic acid (-SOH) intermediate; for peroxidase activity" evidence="13">
    <location>
        <position position="46"/>
    </location>
</feature>
<name>A0A1B1YWQ9_9GAMM</name>
<organism evidence="15 16">
    <name type="scientific">Immundisolibacter cernigliae</name>
    <dbReference type="NCBI Taxonomy" id="1810504"/>
    <lineage>
        <taxon>Bacteria</taxon>
        <taxon>Pseudomonadati</taxon>
        <taxon>Pseudomonadota</taxon>
        <taxon>Gammaproteobacteria</taxon>
        <taxon>Immundisolibacterales</taxon>
        <taxon>Immundisolibacteraceae</taxon>
        <taxon>Immundisolibacter</taxon>
    </lineage>
</organism>
<dbReference type="PANTHER" id="PTHR42801:SF4">
    <property type="entry name" value="AHPC_TSA FAMILY PROTEIN"/>
    <property type="match status" value="1"/>
</dbReference>
<dbReference type="GO" id="GO:0045454">
    <property type="term" value="P:cell redox homeostasis"/>
    <property type="evidence" value="ECO:0007669"/>
    <property type="project" value="TreeGrafter"/>
</dbReference>
<evidence type="ECO:0000256" key="4">
    <source>
        <dbReference type="ARBA" id="ARBA00022559"/>
    </source>
</evidence>
<dbReference type="CDD" id="cd03017">
    <property type="entry name" value="PRX_BCP"/>
    <property type="match status" value="1"/>
</dbReference>
<dbReference type="EC" id="1.11.1.24" evidence="3"/>
<evidence type="ECO:0000256" key="11">
    <source>
        <dbReference type="ARBA" id="ARBA00042639"/>
    </source>
</evidence>
<keyword evidence="16" id="KW-1185">Reference proteome</keyword>
<evidence type="ECO:0000256" key="13">
    <source>
        <dbReference type="PIRSR" id="PIRSR000239-1"/>
    </source>
</evidence>
<dbReference type="InterPro" id="IPR050924">
    <property type="entry name" value="Peroxiredoxin_BCP/PrxQ"/>
</dbReference>
<dbReference type="GO" id="GO:0008379">
    <property type="term" value="F:thioredoxin peroxidase activity"/>
    <property type="evidence" value="ECO:0007669"/>
    <property type="project" value="TreeGrafter"/>
</dbReference>
<keyword evidence="7" id="KW-1015">Disulfide bond</keyword>
<dbReference type="InterPro" id="IPR036249">
    <property type="entry name" value="Thioredoxin-like_sf"/>
</dbReference>
<evidence type="ECO:0000256" key="7">
    <source>
        <dbReference type="ARBA" id="ARBA00023157"/>
    </source>
</evidence>
<sequence length="155" mass="16986">MPEPIIGAPAPDFSLPATGNRTISLADLRGQAVVLYFYPKDSTPGCTQEGQDFQQLSDEFAALGAVILGVSRDSVASHEKFRARQGFSFDLLSDAQETACHAYDVIREKNMYGKTVLGIERSTFLIDADGVLREAWRKVKVKDHAAAVLERLKAL</sequence>
<proteinExistence type="inferred from homology"/>
<dbReference type="OrthoDB" id="9812811at2"/>
<reference evidence="16" key="1">
    <citation type="submission" date="2016-03" db="EMBL/GenBank/DDBJ databases">
        <title>Complete genome sequence of Solimmundus cernigliae, representing a novel lineage of polycyclic aromatic hydrocarbon degraders within the Gammaproteobacteria.</title>
        <authorList>
            <person name="Singleton D.R."/>
            <person name="Dickey A.N."/>
            <person name="Scholl E.H."/>
            <person name="Wright F.A."/>
            <person name="Aitken M.D."/>
        </authorList>
    </citation>
    <scope>NUCLEOTIDE SEQUENCE [LARGE SCALE GENOMIC DNA]</scope>
    <source>
        <strain evidence="16">TR3.2</strain>
    </source>
</reference>
<dbReference type="PANTHER" id="PTHR42801">
    <property type="entry name" value="THIOREDOXIN-DEPENDENT PEROXIDE REDUCTASE"/>
    <property type="match status" value="1"/>
</dbReference>